<dbReference type="Proteomes" id="UP001595829">
    <property type="component" value="Unassembled WGS sequence"/>
</dbReference>
<keyword evidence="1" id="KW-0704">Schiff base</keyword>
<reference evidence="3" key="1">
    <citation type="journal article" date="2019" name="Int. J. Syst. Evol. Microbiol.">
        <title>The Global Catalogue of Microorganisms (GCM) 10K type strain sequencing project: providing services to taxonomists for standard genome sequencing and annotation.</title>
        <authorList>
            <consortium name="The Broad Institute Genomics Platform"/>
            <consortium name="The Broad Institute Genome Sequencing Center for Infectious Disease"/>
            <person name="Wu L."/>
            <person name="Ma J."/>
        </authorList>
    </citation>
    <scope>NUCLEOTIDE SEQUENCE [LARGE SCALE GENOMIC DNA]</scope>
    <source>
        <strain evidence="3">CGMCC 4.1648</strain>
    </source>
</reference>
<dbReference type="RefSeq" id="WP_345691015.1">
    <property type="nucleotide sequence ID" value="NZ_BAABIT010000001.1"/>
</dbReference>
<evidence type="ECO:0000313" key="2">
    <source>
        <dbReference type="EMBL" id="MFC5025031.1"/>
    </source>
</evidence>
<dbReference type="EMBL" id="JBHSJD010000017">
    <property type="protein sequence ID" value="MFC5025031.1"/>
    <property type="molecule type" value="Genomic_DNA"/>
</dbReference>
<comment type="caution">
    <text evidence="2">The sequence shown here is derived from an EMBL/GenBank/DDBJ whole genome shotgun (WGS) entry which is preliminary data.</text>
</comment>
<dbReference type="SUPFAM" id="SSF51569">
    <property type="entry name" value="Aldolase"/>
    <property type="match status" value="1"/>
</dbReference>
<gene>
    <name evidence="2" type="ORF">ACFPM3_23170</name>
</gene>
<dbReference type="Gene3D" id="3.20.20.70">
    <property type="entry name" value="Aldolase class I"/>
    <property type="match status" value="1"/>
</dbReference>
<dbReference type="PANTHER" id="PTHR10683:SF31">
    <property type="entry name" value="TRANSALDOLASE"/>
    <property type="match status" value="1"/>
</dbReference>
<name>A0ABV9XI51_9ACTN</name>
<dbReference type="InterPro" id="IPR001585">
    <property type="entry name" value="TAL/FSA"/>
</dbReference>
<evidence type="ECO:0000313" key="3">
    <source>
        <dbReference type="Proteomes" id="UP001595829"/>
    </source>
</evidence>
<keyword evidence="3" id="KW-1185">Reference proteome</keyword>
<dbReference type="InterPro" id="IPR013785">
    <property type="entry name" value="Aldolase_TIM"/>
</dbReference>
<evidence type="ECO:0000256" key="1">
    <source>
        <dbReference type="ARBA" id="ARBA00023270"/>
    </source>
</evidence>
<organism evidence="2 3">
    <name type="scientific">Streptomyces coeruleoprunus</name>
    <dbReference type="NCBI Taxonomy" id="285563"/>
    <lineage>
        <taxon>Bacteria</taxon>
        <taxon>Bacillati</taxon>
        <taxon>Actinomycetota</taxon>
        <taxon>Actinomycetes</taxon>
        <taxon>Kitasatosporales</taxon>
        <taxon>Streptomycetaceae</taxon>
        <taxon>Streptomyces</taxon>
    </lineage>
</organism>
<sequence>MISAQAEEVLQQLTAEGVSPWLSWPSTQPPGRDAVVRYGFRGVAMPPGSPLSAVRAACDALVGGWVTVAVEAGAGAADDPDALVAAARMLRVGVDRPNVLVGIPATKAGTVAAADCLAEGIGVDCSAVFSVEQYRAVLDAQIAGMERALSNGVDLAGFAASASCPLGLLDQEVNARLDRLPDADPALRDAAGAATARLLYRVREERLADAWWRVLRVAGARTPYLVWTRTGAAHVPALVGWNTAHVLTPDALEVAAERGGLHGDTLLGRHGQAQGALRALGEAGVDVASLAEALARRGA</sequence>
<dbReference type="PANTHER" id="PTHR10683">
    <property type="entry name" value="TRANSALDOLASE"/>
    <property type="match status" value="1"/>
</dbReference>
<protein>
    <submittedName>
        <fullName evidence="2">Transaldolase family protein</fullName>
    </submittedName>
</protein>
<dbReference type="Pfam" id="PF00923">
    <property type="entry name" value="TAL_FSA"/>
    <property type="match status" value="1"/>
</dbReference>
<accession>A0ABV9XI51</accession>
<proteinExistence type="predicted"/>